<dbReference type="EMBL" id="JARJCM010000192">
    <property type="protein sequence ID" value="KAJ7023223.1"/>
    <property type="molecule type" value="Genomic_DNA"/>
</dbReference>
<evidence type="ECO:0000313" key="2">
    <source>
        <dbReference type="EMBL" id="KAJ7023223.1"/>
    </source>
</evidence>
<keyword evidence="3" id="KW-1185">Reference proteome</keyword>
<feature type="domain" description="CxC2-like cysteine cluster KDZ transposase-associated" evidence="1">
    <location>
        <begin position="84"/>
        <end position="158"/>
    </location>
</feature>
<accession>A0AAD6SA62</accession>
<reference evidence="2" key="1">
    <citation type="submission" date="2023-03" db="EMBL/GenBank/DDBJ databases">
        <title>Massive genome expansion in bonnet fungi (Mycena s.s.) driven by repeated elements and novel gene families across ecological guilds.</title>
        <authorList>
            <consortium name="Lawrence Berkeley National Laboratory"/>
            <person name="Harder C.B."/>
            <person name="Miyauchi S."/>
            <person name="Viragh M."/>
            <person name="Kuo A."/>
            <person name="Thoen E."/>
            <person name="Andreopoulos B."/>
            <person name="Lu D."/>
            <person name="Skrede I."/>
            <person name="Drula E."/>
            <person name="Henrissat B."/>
            <person name="Morin E."/>
            <person name="Kohler A."/>
            <person name="Barry K."/>
            <person name="LaButti K."/>
            <person name="Morin E."/>
            <person name="Salamov A."/>
            <person name="Lipzen A."/>
            <person name="Mereny Z."/>
            <person name="Hegedus B."/>
            <person name="Baldrian P."/>
            <person name="Stursova M."/>
            <person name="Weitz H."/>
            <person name="Taylor A."/>
            <person name="Grigoriev I.V."/>
            <person name="Nagy L.G."/>
            <person name="Martin F."/>
            <person name="Kauserud H."/>
        </authorList>
    </citation>
    <scope>NUCLEOTIDE SEQUENCE</scope>
    <source>
        <strain evidence="2">CBHHK200</strain>
    </source>
</reference>
<gene>
    <name evidence="2" type="ORF">C8F04DRAFT_1271648</name>
</gene>
<evidence type="ECO:0000259" key="1">
    <source>
        <dbReference type="Pfam" id="PF18803"/>
    </source>
</evidence>
<comment type="caution">
    <text evidence="2">The sequence shown here is derived from an EMBL/GenBank/DDBJ whole genome shotgun (WGS) entry which is preliminary data.</text>
</comment>
<dbReference type="InterPro" id="IPR041457">
    <property type="entry name" value="CxC2_KDZ-assoc"/>
</dbReference>
<dbReference type="AlphaFoldDB" id="A0AAD6SA62"/>
<dbReference type="Pfam" id="PF18803">
    <property type="entry name" value="CxC2"/>
    <property type="match status" value="1"/>
</dbReference>
<organism evidence="2 3">
    <name type="scientific">Mycena alexandri</name>
    <dbReference type="NCBI Taxonomy" id="1745969"/>
    <lineage>
        <taxon>Eukaryota</taxon>
        <taxon>Fungi</taxon>
        <taxon>Dikarya</taxon>
        <taxon>Basidiomycota</taxon>
        <taxon>Agaricomycotina</taxon>
        <taxon>Agaricomycetes</taxon>
        <taxon>Agaricomycetidae</taxon>
        <taxon>Agaricales</taxon>
        <taxon>Marasmiineae</taxon>
        <taxon>Mycenaceae</taxon>
        <taxon>Mycena</taxon>
    </lineage>
</organism>
<protein>
    <recommendedName>
        <fullName evidence="1">CxC2-like cysteine cluster KDZ transposase-associated domain-containing protein</fullName>
    </recommendedName>
</protein>
<name>A0AAD6SA62_9AGAR</name>
<dbReference type="Proteomes" id="UP001218188">
    <property type="component" value="Unassembled WGS sequence"/>
</dbReference>
<evidence type="ECO:0000313" key="3">
    <source>
        <dbReference type="Proteomes" id="UP001218188"/>
    </source>
</evidence>
<sequence>MDKPPSRARIFQAIRALETEHPQPSDVPLICTSPGCYNDKPDLRCIDCFQAQFLCAPCMLISHQHNPLHRIQWWDNQEFTTSGLEAINMRINLGHGGRTCSTSVGDEKFRIINGAGVHKIPVDFCGCPGAPSRAEQLLAARLYPQHCDPPHVAVAFSLAYTLDAPGGPGSTAARYLKKIS</sequence>
<proteinExistence type="predicted"/>